<proteinExistence type="inferred from homology"/>
<accession>A0A8W8LL87</accession>
<keyword evidence="3 9" id="KW-0808">Transferase</keyword>
<keyword evidence="5 9" id="KW-1133">Transmembrane helix</keyword>
<dbReference type="GO" id="GO:0000139">
    <property type="term" value="C:Golgi membrane"/>
    <property type="evidence" value="ECO:0007669"/>
    <property type="project" value="UniProtKB-SubCell"/>
</dbReference>
<dbReference type="GO" id="GO:0008146">
    <property type="term" value="F:sulfotransferase activity"/>
    <property type="evidence" value="ECO:0007669"/>
    <property type="project" value="InterPro"/>
</dbReference>
<evidence type="ECO:0000313" key="11">
    <source>
        <dbReference type="Proteomes" id="UP000005408"/>
    </source>
</evidence>
<evidence type="ECO:0000256" key="4">
    <source>
        <dbReference type="ARBA" id="ARBA00022692"/>
    </source>
</evidence>
<comment type="subcellular location">
    <subcellularLocation>
        <location evidence="1 9">Golgi apparatus membrane</location>
        <topology evidence="1 9">Single-pass type II membrane protein</topology>
    </subcellularLocation>
</comment>
<dbReference type="Pfam" id="PF03567">
    <property type="entry name" value="Sulfotransfer_2"/>
    <property type="match status" value="1"/>
</dbReference>
<dbReference type="PANTHER" id="PTHR12137:SF54">
    <property type="entry name" value="CARBOHYDRATE SULFOTRANSFERASE"/>
    <property type="match status" value="1"/>
</dbReference>
<feature type="transmembrane region" description="Helical" evidence="9">
    <location>
        <begin position="29"/>
        <end position="49"/>
    </location>
</feature>
<dbReference type="InterPro" id="IPR018011">
    <property type="entry name" value="Carb_sulfotrans_8-10"/>
</dbReference>
<name>A0A8W8LL87_MAGGI</name>
<dbReference type="GO" id="GO:0016051">
    <property type="term" value="P:carbohydrate biosynthetic process"/>
    <property type="evidence" value="ECO:0007669"/>
    <property type="project" value="InterPro"/>
</dbReference>
<evidence type="ECO:0000313" key="10">
    <source>
        <dbReference type="EnsemblMetazoa" id="G28827.1:cds"/>
    </source>
</evidence>
<evidence type="ECO:0000256" key="2">
    <source>
        <dbReference type="ARBA" id="ARBA00006339"/>
    </source>
</evidence>
<keyword evidence="8 9" id="KW-0325">Glycoprotein</keyword>
<keyword evidence="11" id="KW-1185">Reference proteome</keyword>
<sequence>MKSGGVLGWTLGKHRPVSTARRTIMSKRVYKTIFWSILFSLLAICWISSSGNLGFNYQYYVGSWSPLKQSEYQERGSNNYRMDDPSRCPMLRHNIFQSANPFQLHRQAILVHKCKTNRLSKSASNGSSFTQKLNNNIALYDPMGFLYCRIQKVGSTFLQKTIRNVFADLKFTAPRGNAMLANRSKDFIDCLSKTSKFMFVREPYGRALSGYVDKLFAPNPFYWSSAGRFIIKTIRGLKASPLSLKCGHDVTFPEFMKYVIQAQKTLTHRDRHFYPMYEHCFPCDIKYDFIGKMETFRDDVSHILDVFNSTFSRGMTFENFEKESDLQIASSHINRLFSFKGQTLQCEPFHRSFQRVWRDLQIRGVLPIDTKMPFILEKMNTINQTHVTDVVTRIIQNVQNRTKLKEQRLEAKIEAFSQLSADIIKEYRELYRLDFELFDYPTLPDFVKIAISTPPKHLKYFDIF</sequence>
<dbReference type="InterPro" id="IPR005331">
    <property type="entry name" value="Sulfotransferase"/>
</dbReference>
<evidence type="ECO:0000256" key="7">
    <source>
        <dbReference type="ARBA" id="ARBA00023136"/>
    </source>
</evidence>
<evidence type="ECO:0000256" key="1">
    <source>
        <dbReference type="ARBA" id="ARBA00004323"/>
    </source>
</evidence>
<reference evidence="10" key="1">
    <citation type="submission" date="2022-08" db="UniProtKB">
        <authorList>
            <consortium name="EnsemblMetazoa"/>
        </authorList>
    </citation>
    <scope>IDENTIFICATION</scope>
    <source>
        <strain evidence="10">05x7-T-G4-1.051#20</strain>
    </source>
</reference>
<dbReference type="Proteomes" id="UP000005408">
    <property type="component" value="Unassembled WGS sequence"/>
</dbReference>
<dbReference type="PANTHER" id="PTHR12137">
    <property type="entry name" value="CARBOHYDRATE SULFOTRANSFERASE"/>
    <property type="match status" value="1"/>
</dbReference>
<keyword evidence="9" id="KW-0735">Signal-anchor</keyword>
<organism evidence="10 11">
    <name type="scientific">Magallana gigas</name>
    <name type="common">Pacific oyster</name>
    <name type="synonym">Crassostrea gigas</name>
    <dbReference type="NCBI Taxonomy" id="29159"/>
    <lineage>
        <taxon>Eukaryota</taxon>
        <taxon>Metazoa</taxon>
        <taxon>Spiralia</taxon>
        <taxon>Lophotrochozoa</taxon>
        <taxon>Mollusca</taxon>
        <taxon>Bivalvia</taxon>
        <taxon>Autobranchia</taxon>
        <taxon>Pteriomorphia</taxon>
        <taxon>Ostreida</taxon>
        <taxon>Ostreoidea</taxon>
        <taxon>Ostreidae</taxon>
        <taxon>Magallana</taxon>
    </lineage>
</organism>
<protein>
    <recommendedName>
        <fullName evidence="9">Carbohydrate sulfotransferase</fullName>
        <ecNumber evidence="9">2.8.2.-</ecNumber>
    </recommendedName>
</protein>
<keyword evidence="9" id="KW-0119">Carbohydrate metabolism</keyword>
<evidence type="ECO:0000256" key="9">
    <source>
        <dbReference type="RuleBase" id="RU364020"/>
    </source>
</evidence>
<dbReference type="EnsemblMetazoa" id="G28827.1">
    <property type="protein sequence ID" value="G28827.1:cds"/>
    <property type="gene ID" value="G28827"/>
</dbReference>
<evidence type="ECO:0000256" key="8">
    <source>
        <dbReference type="ARBA" id="ARBA00023180"/>
    </source>
</evidence>
<dbReference type="AlphaFoldDB" id="A0A8W8LL87"/>
<dbReference type="OMA" id="FLYCRIQ"/>
<dbReference type="OrthoDB" id="2019940at2759"/>
<keyword evidence="6 9" id="KW-0333">Golgi apparatus</keyword>
<comment type="similarity">
    <text evidence="2 9">Belongs to the sulfotransferase 2 family.</text>
</comment>
<evidence type="ECO:0000256" key="6">
    <source>
        <dbReference type="ARBA" id="ARBA00023034"/>
    </source>
</evidence>
<evidence type="ECO:0000256" key="3">
    <source>
        <dbReference type="ARBA" id="ARBA00022679"/>
    </source>
</evidence>
<keyword evidence="7 9" id="KW-0472">Membrane</keyword>
<dbReference type="EC" id="2.8.2.-" evidence="9"/>
<evidence type="ECO:0000256" key="5">
    <source>
        <dbReference type="ARBA" id="ARBA00022989"/>
    </source>
</evidence>
<keyword evidence="4 9" id="KW-0812">Transmembrane</keyword>